<organism evidence="1 2">
    <name type="scientific">Thermoproteus sp. AZ2</name>
    <dbReference type="NCBI Taxonomy" id="1609232"/>
    <lineage>
        <taxon>Archaea</taxon>
        <taxon>Thermoproteota</taxon>
        <taxon>Thermoprotei</taxon>
        <taxon>Thermoproteales</taxon>
        <taxon>Thermoproteaceae</taxon>
        <taxon>Thermoproteus</taxon>
    </lineage>
</organism>
<evidence type="ECO:0000313" key="1">
    <source>
        <dbReference type="EMBL" id="MFB6490135.1"/>
    </source>
</evidence>
<gene>
    <name evidence="1" type="ORF">TU35_002620</name>
</gene>
<dbReference type="EMBL" id="JZWT02000005">
    <property type="protein sequence ID" value="MFB6490135.1"/>
    <property type="molecule type" value="Genomic_DNA"/>
</dbReference>
<accession>A0ACC6V0J5</accession>
<name>A0ACC6V0J5_9CREN</name>
<proteinExistence type="predicted"/>
<dbReference type="Proteomes" id="UP000033636">
    <property type="component" value="Unassembled WGS sequence"/>
</dbReference>
<comment type="caution">
    <text evidence="1">The sequence shown here is derived from an EMBL/GenBank/DDBJ whole genome shotgun (WGS) entry which is preliminary data.</text>
</comment>
<protein>
    <submittedName>
        <fullName evidence="1">MBL fold metallo-hydrolase</fullName>
    </submittedName>
</protein>
<sequence>MAKRIRVPLPGMELGHVNAYLLECGGEYGLIDVGLATYDAAVGLLRGLKELGIKPSDIGYVFATHYHADHITLISLLSQLASPEYYMGEAELAFLQGVGGVSQFFSRLLEEFKRHGVPQQLLDEMARVAPMVRFKKAFEDVFDLPWRGVKDGEALPCGLRAVATPGHTPGHVVYAAQGYAFTGDHVLPKITPNVSWWFEVEGFNPLAEYLKSLEKVKALGRGLPAHGDELDIGKRVEEIEGHHRERLEDVSKAVEEPATAFEAARRIRWDIGPFDSLDPYNKLFAIGEALAHLYYLESLGAVEAVERGGVVVWRRKL</sequence>
<evidence type="ECO:0000313" key="2">
    <source>
        <dbReference type="Proteomes" id="UP000033636"/>
    </source>
</evidence>
<reference evidence="1" key="1">
    <citation type="submission" date="2024-07" db="EMBL/GenBank/DDBJ databases">
        <title>Metagenome and Metagenome-Assembled Genomes of Archaea from a hot spring from the geothermal field of Los Azufres, Mexico.</title>
        <authorList>
            <person name="Marin-Paredes R."/>
            <person name="Martinez-Romero E."/>
            <person name="Servin-Garciduenas L.E."/>
        </authorList>
    </citation>
    <scope>NUCLEOTIDE SEQUENCE</scope>
</reference>